<evidence type="ECO:0000256" key="11">
    <source>
        <dbReference type="ARBA" id="ARBA00023136"/>
    </source>
</evidence>
<dbReference type="Pfam" id="PF00672">
    <property type="entry name" value="HAMP"/>
    <property type="match status" value="1"/>
</dbReference>
<dbReference type="RefSeq" id="WP_301199280.1">
    <property type="nucleotide sequence ID" value="NZ_JAPDPI010000017.1"/>
</dbReference>
<dbReference type="GO" id="GO:0005524">
    <property type="term" value="F:ATP binding"/>
    <property type="evidence" value="ECO:0007669"/>
    <property type="project" value="UniProtKB-KW"/>
</dbReference>
<organism evidence="16 17">
    <name type="scientific">Plebeiibacterium marinum</name>
    <dbReference type="NCBI Taxonomy" id="2992111"/>
    <lineage>
        <taxon>Bacteria</taxon>
        <taxon>Pseudomonadati</taxon>
        <taxon>Bacteroidota</taxon>
        <taxon>Bacteroidia</taxon>
        <taxon>Marinilabiliales</taxon>
        <taxon>Marinilabiliaceae</taxon>
        <taxon>Plebeiibacterium</taxon>
    </lineage>
</organism>
<accession>A0AAE3MDT6</accession>
<keyword evidence="12" id="KW-0175">Coiled coil</keyword>
<dbReference type="AlphaFoldDB" id="A0AAE3MDT6"/>
<keyword evidence="8 16" id="KW-0418">Kinase</keyword>
<evidence type="ECO:0000256" key="3">
    <source>
        <dbReference type="ARBA" id="ARBA00012438"/>
    </source>
</evidence>
<dbReference type="InterPro" id="IPR036097">
    <property type="entry name" value="HisK_dim/P_sf"/>
</dbReference>
<comment type="catalytic activity">
    <reaction evidence="1">
        <text>ATP + protein L-histidine = ADP + protein N-phospho-L-histidine.</text>
        <dbReference type="EC" id="2.7.13.3"/>
    </reaction>
</comment>
<dbReference type="InterPro" id="IPR004358">
    <property type="entry name" value="Sig_transdc_His_kin-like_C"/>
</dbReference>
<dbReference type="Proteomes" id="UP001207408">
    <property type="component" value="Unassembled WGS sequence"/>
</dbReference>
<dbReference type="Gene3D" id="3.30.450.20">
    <property type="entry name" value="PAS domain"/>
    <property type="match status" value="1"/>
</dbReference>
<proteinExistence type="predicted"/>
<evidence type="ECO:0000256" key="12">
    <source>
        <dbReference type="SAM" id="Coils"/>
    </source>
</evidence>
<dbReference type="Gene3D" id="3.30.565.10">
    <property type="entry name" value="Histidine kinase-like ATPase, C-terminal domain"/>
    <property type="match status" value="1"/>
</dbReference>
<dbReference type="SUPFAM" id="SSF47384">
    <property type="entry name" value="Homodimeric domain of signal transducing histidine kinase"/>
    <property type="match status" value="1"/>
</dbReference>
<dbReference type="GO" id="GO:0005886">
    <property type="term" value="C:plasma membrane"/>
    <property type="evidence" value="ECO:0007669"/>
    <property type="project" value="UniProtKB-SubCell"/>
</dbReference>
<feature type="transmembrane region" description="Helical" evidence="13">
    <location>
        <begin position="295"/>
        <end position="316"/>
    </location>
</feature>
<dbReference type="PROSITE" id="PS50885">
    <property type="entry name" value="HAMP"/>
    <property type="match status" value="1"/>
</dbReference>
<evidence type="ECO:0000256" key="2">
    <source>
        <dbReference type="ARBA" id="ARBA00004236"/>
    </source>
</evidence>
<keyword evidence="10" id="KW-0902">Two-component regulatory system</keyword>
<dbReference type="PANTHER" id="PTHR43711:SF31">
    <property type="entry name" value="HISTIDINE KINASE"/>
    <property type="match status" value="1"/>
</dbReference>
<dbReference type="InterPro" id="IPR003594">
    <property type="entry name" value="HATPase_dom"/>
</dbReference>
<keyword evidence="9" id="KW-0067">ATP-binding</keyword>
<comment type="subcellular location">
    <subcellularLocation>
        <location evidence="2">Cell membrane</location>
    </subcellularLocation>
</comment>
<feature type="domain" description="HAMP" evidence="15">
    <location>
        <begin position="314"/>
        <end position="369"/>
    </location>
</feature>
<name>A0AAE3MDT6_9BACT</name>
<evidence type="ECO:0000259" key="15">
    <source>
        <dbReference type="PROSITE" id="PS50885"/>
    </source>
</evidence>
<keyword evidence="13" id="KW-0812">Transmembrane</keyword>
<dbReference type="Gene3D" id="6.10.340.10">
    <property type="match status" value="1"/>
</dbReference>
<evidence type="ECO:0000256" key="6">
    <source>
        <dbReference type="ARBA" id="ARBA00022679"/>
    </source>
</evidence>
<dbReference type="PANTHER" id="PTHR43711">
    <property type="entry name" value="TWO-COMPONENT HISTIDINE KINASE"/>
    <property type="match status" value="1"/>
</dbReference>
<feature type="coiled-coil region" evidence="12">
    <location>
        <begin position="368"/>
        <end position="402"/>
    </location>
</feature>
<dbReference type="FunFam" id="3.30.565.10:FF:000023">
    <property type="entry name" value="PAS domain-containing sensor histidine kinase"/>
    <property type="match status" value="1"/>
</dbReference>
<evidence type="ECO:0000256" key="7">
    <source>
        <dbReference type="ARBA" id="ARBA00022741"/>
    </source>
</evidence>
<dbReference type="InterPro" id="IPR005467">
    <property type="entry name" value="His_kinase_dom"/>
</dbReference>
<evidence type="ECO:0000256" key="5">
    <source>
        <dbReference type="ARBA" id="ARBA00022553"/>
    </source>
</evidence>
<keyword evidence="13" id="KW-1133">Transmembrane helix</keyword>
<dbReference type="InterPro" id="IPR003660">
    <property type="entry name" value="HAMP_dom"/>
</dbReference>
<dbReference type="GO" id="GO:0000155">
    <property type="term" value="F:phosphorelay sensor kinase activity"/>
    <property type="evidence" value="ECO:0007669"/>
    <property type="project" value="InterPro"/>
</dbReference>
<keyword evidence="4" id="KW-1003">Cell membrane</keyword>
<evidence type="ECO:0000256" key="9">
    <source>
        <dbReference type="ARBA" id="ARBA00022840"/>
    </source>
</evidence>
<gene>
    <name evidence="16" type="ORF">OM074_09730</name>
</gene>
<keyword evidence="7" id="KW-0547">Nucleotide-binding</keyword>
<dbReference type="EMBL" id="JAPDPI010000017">
    <property type="protein sequence ID" value="MCW3805909.1"/>
    <property type="molecule type" value="Genomic_DNA"/>
</dbReference>
<dbReference type="PRINTS" id="PR00344">
    <property type="entry name" value="BCTRLSENSOR"/>
</dbReference>
<reference evidence="16" key="1">
    <citation type="submission" date="2022-10" db="EMBL/GenBank/DDBJ databases">
        <authorList>
            <person name="Yu W.X."/>
        </authorList>
    </citation>
    <scope>NUCLEOTIDE SEQUENCE</scope>
    <source>
        <strain evidence="16">D04</strain>
    </source>
</reference>
<evidence type="ECO:0000313" key="17">
    <source>
        <dbReference type="Proteomes" id="UP001207408"/>
    </source>
</evidence>
<dbReference type="InterPro" id="IPR050736">
    <property type="entry name" value="Sensor_HK_Regulatory"/>
</dbReference>
<dbReference type="Gene3D" id="1.10.287.130">
    <property type="match status" value="1"/>
</dbReference>
<dbReference type="Pfam" id="PF02518">
    <property type="entry name" value="HATPase_c"/>
    <property type="match status" value="1"/>
</dbReference>
<evidence type="ECO:0000256" key="1">
    <source>
        <dbReference type="ARBA" id="ARBA00000085"/>
    </source>
</evidence>
<evidence type="ECO:0000256" key="8">
    <source>
        <dbReference type="ARBA" id="ARBA00022777"/>
    </source>
</evidence>
<keyword evidence="5" id="KW-0597">Phosphoprotein</keyword>
<evidence type="ECO:0000259" key="14">
    <source>
        <dbReference type="PROSITE" id="PS50109"/>
    </source>
</evidence>
<feature type="transmembrane region" description="Helical" evidence="13">
    <location>
        <begin position="12"/>
        <end position="31"/>
    </location>
</feature>
<evidence type="ECO:0000256" key="10">
    <source>
        <dbReference type="ARBA" id="ARBA00023012"/>
    </source>
</evidence>
<keyword evidence="6" id="KW-0808">Transferase</keyword>
<protein>
    <recommendedName>
        <fullName evidence="3">histidine kinase</fullName>
        <ecNumber evidence="3">2.7.13.3</ecNumber>
    </recommendedName>
</protein>
<evidence type="ECO:0000256" key="4">
    <source>
        <dbReference type="ARBA" id="ARBA00022475"/>
    </source>
</evidence>
<dbReference type="SUPFAM" id="SSF55874">
    <property type="entry name" value="ATPase domain of HSP90 chaperone/DNA topoisomerase II/histidine kinase"/>
    <property type="match status" value="1"/>
</dbReference>
<dbReference type="PROSITE" id="PS50109">
    <property type="entry name" value="HIS_KIN"/>
    <property type="match status" value="1"/>
</dbReference>
<dbReference type="InterPro" id="IPR003661">
    <property type="entry name" value="HisK_dim/P_dom"/>
</dbReference>
<sequence length="630" mass="71629">MIKFKKIRFQLQLILGIFVLLIISLLVIIHITTLKRSLINEYREKNLFTVLKASQSSFHTILHKAIETSELLAEDPTLTSWFLSGEKDDKLKQLALSRLDFLQKNYNYPTVFAVNSITKNYWSEDFNLLDVVSGFDPDDSWFYNTIDNKIKTSLNFDYNRDLNKSILFVNVIMGKTTNPIGVAGVGIDPSMIITDFNQHKPSPNSRLWLVEGNGNVIMSQNVKEINFPISRQFNPEVVDMILSDNKENAISNIKHNKTKVELAYMPLYNGRYKLIMTVPRVELFPIFSAVEKQTAIFSVLFLLITLVIVNFLSRGITTPLLRLKKLSDSIAKGNLETSTDNFLLSREDEIGSLARAFENMKMQISNYIHEINTTNDNLKTDKEKLRKTNQRLNQALIKASESEKLTQAFLANISHEIRTPMNSIMGFSQILEACESDPKEFKEYTDLILKGSEQLLSILDSIINLSKIESGVMKPKWDKINLAKVIKETYDIYTIAAERENLKMILDIPDENNSVHIVSDYALIQQVLNNLISNSLKYTKEGYIKIGYTIQPKMVVVYVEDSGIGISNKDQKYIFEPFRQVTSNHSVKTTGAGLGLAIVNKISNILHGKISVESTKGKGSIFYFKLPNTI</sequence>
<comment type="caution">
    <text evidence="16">The sequence shown here is derived from an EMBL/GenBank/DDBJ whole genome shotgun (WGS) entry which is preliminary data.</text>
</comment>
<dbReference type="CDD" id="cd06225">
    <property type="entry name" value="HAMP"/>
    <property type="match status" value="1"/>
</dbReference>
<dbReference type="EC" id="2.7.13.3" evidence="3"/>
<evidence type="ECO:0000256" key="13">
    <source>
        <dbReference type="SAM" id="Phobius"/>
    </source>
</evidence>
<dbReference type="SMART" id="SM00304">
    <property type="entry name" value="HAMP"/>
    <property type="match status" value="1"/>
</dbReference>
<dbReference type="SUPFAM" id="SSF158472">
    <property type="entry name" value="HAMP domain-like"/>
    <property type="match status" value="1"/>
</dbReference>
<keyword evidence="11 13" id="KW-0472">Membrane</keyword>
<evidence type="ECO:0000313" key="16">
    <source>
        <dbReference type="EMBL" id="MCW3805909.1"/>
    </source>
</evidence>
<dbReference type="CDD" id="cd00082">
    <property type="entry name" value="HisKA"/>
    <property type="match status" value="1"/>
</dbReference>
<dbReference type="Pfam" id="PF00512">
    <property type="entry name" value="HisKA"/>
    <property type="match status" value="1"/>
</dbReference>
<dbReference type="SMART" id="SM00388">
    <property type="entry name" value="HisKA"/>
    <property type="match status" value="1"/>
</dbReference>
<keyword evidence="17" id="KW-1185">Reference proteome</keyword>
<dbReference type="InterPro" id="IPR036890">
    <property type="entry name" value="HATPase_C_sf"/>
</dbReference>
<feature type="domain" description="Histidine kinase" evidence="14">
    <location>
        <begin position="412"/>
        <end position="630"/>
    </location>
</feature>
<dbReference type="SMART" id="SM00387">
    <property type="entry name" value="HATPase_c"/>
    <property type="match status" value="1"/>
</dbReference>